<evidence type="ECO:0000313" key="2">
    <source>
        <dbReference type="Proteomes" id="UP000324222"/>
    </source>
</evidence>
<reference evidence="1 2" key="1">
    <citation type="submission" date="2019-05" db="EMBL/GenBank/DDBJ databases">
        <title>Another draft genome of Portunus trituberculatus and its Hox gene families provides insights of decapod evolution.</title>
        <authorList>
            <person name="Jeong J.-H."/>
            <person name="Song I."/>
            <person name="Kim S."/>
            <person name="Choi T."/>
            <person name="Kim D."/>
            <person name="Ryu S."/>
            <person name="Kim W."/>
        </authorList>
    </citation>
    <scope>NUCLEOTIDE SEQUENCE [LARGE SCALE GENOMIC DNA]</scope>
    <source>
        <tissue evidence="1">Muscle</tissue>
    </source>
</reference>
<sequence>MASLLLFRITNNSRNYHVLLDLMELTTCLFCGAGHELSVREGVKHLMSAASQSRIFQEIHVGIKIVKTGH</sequence>
<keyword evidence="2" id="KW-1185">Reference proteome</keyword>
<evidence type="ECO:0000313" key="1">
    <source>
        <dbReference type="EMBL" id="MPC19456.1"/>
    </source>
</evidence>
<name>A0A5B7DEC9_PORTR</name>
<gene>
    <name evidence="1" type="ORF">E2C01_012371</name>
</gene>
<comment type="caution">
    <text evidence="1">The sequence shown here is derived from an EMBL/GenBank/DDBJ whole genome shotgun (WGS) entry which is preliminary data.</text>
</comment>
<dbReference type="Proteomes" id="UP000324222">
    <property type="component" value="Unassembled WGS sequence"/>
</dbReference>
<protein>
    <submittedName>
        <fullName evidence="1">Uncharacterized protein</fullName>
    </submittedName>
</protein>
<organism evidence="1 2">
    <name type="scientific">Portunus trituberculatus</name>
    <name type="common">Swimming crab</name>
    <name type="synonym">Neptunus trituberculatus</name>
    <dbReference type="NCBI Taxonomy" id="210409"/>
    <lineage>
        <taxon>Eukaryota</taxon>
        <taxon>Metazoa</taxon>
        <taxon>Ecdysozoa</taxon>
        <taxon>Arthropoda</taxon>
        <taxon>Crustacea</taxon>
        <taxon>Multicrustacea</taxon>
        <taxon>Malacostraca</taxon>
        <taxon>Eumalacostraca</taxon>
        <taxon>Eucarida</taxon>
        <taxon>Decapoda</taxon>
        <taxon>Pleocyemata</taxon>
        <taxon>Brachyura</taxon>
        <taxon>Eubrachyura</taxon>
        <taxon>Portunoidea</taxon>
        <taxon>Portunidae</taxon>
        <taxon>Portuninae</taxon>
        <taxon>Portunus</taxon>
    </lineage>
</organism>
<accession>A0A5B7DEC9</accession>
<dbReference type="AlphaFoldDB" id="A0A5B7DEC9"/>
<dbReference type="EMBL" id="VSRR010000772">
    <property type="protein sequence ID" value="MPC19456.1"/>
    <property type="molecule type" value="Genomic_DNA"/>
</dbReference>
<proteinExistence type="predicted"/>